<dbReference type="AlphaFoldDB" id="A0A428PYQ1"/>
<dbReference type="OrthoDB" id="371463at2759"/>
<name>A0A428PYQ1_9HYPO</name>
<feature type="region of interest" description="Disordered" evidence="1">
    <location>
        <begin position="339"/>
        <end position="375"/>
    </location>
</feature>
<comment type="caution">
    <text evidence="2">The sequence shown here is derived from an EMBL/GenBank/DDBJ whole genome shotgun (WGS) entry which is preliminary data.</text>
</comment>
<feature type="compositionally biased region" description="Acidic residues" evidence="1">
    <location>
        <begin position="185"/>
        <end position="204"/>
    </location>
</feature>
<keyword evidence="3" id="KW-1185">Reference proteome</keyword>
<reference evidence="2 3" key="1">
    <citation type="submission" date="2017-06" db="EMBL/GenBank/DDBJ databases">
        <title>Comparative genomic analysis of Ambrosia Fusariam Clade fungi.</title>
        <authorList>
            <person name="Stajich J.E."/>
            <person name="Carrillo J."/>
            <person name="Kijimoto T."/>
            <person name="Eskalen A."/>
            <person name="O'Donnell K."/>
            <person name="Kasson M."/>
        </authorList>
    </citation>
    <scope>NUCLEOTIDE SEQUENCE [LARGE SCALE GENOMIC DNA]</scope>
    <source>
        <strain evidence="2 3">NRRL62584</strain>
    </source>
</reference>
<proteinExistence type="predicted"/>
<protein>
    <submittedName>
        <fullName evidence="2">Uncharacterized protein</fullName>
    </submittedName>
</protein>
<feature type="compositionally biased region" description="Low complexity" evidence="1">
    <location>
        <begin position="364"/>
        <end position="374"/>
    </location>
</feature>
<feature type="region of interest" description="Disordered" evidence="1">
    <location>
        <begin position="180"/>
        <end position="267"/>
    </location>
</feature>
<evidence type="ECO:0000256" key="1">
    <source>
        <dbReference type="SAM" id="MobiDB-lite"/>
    </source>
</evidence>
<evidence type="ECO:0000313" key="3">
    <source>
        <dbReference type="Proteomes" id="UP000288168"/>
    </source>
</evidence>
<feature type="compositionally biased region" description="Basic and acidic residues" evidence="1">
    <location>
        <begin position="211"/>
        <end position="231"/>
    </location>
</feature>
<feature type="compositionally biased region" description="Polar residues" evidence="1">
    <location>
        <begin position="339"/>
        <end position="349"/>
    </location>
</feature>
<feature type="compositionally biased region" description="Low complexity" evidence="1">
    <location>
        <begin position="242"/>
        <end position="259"/>
    </location>
</feature>
<organism evidence="2 3">
    <name type="scientific">Fusarium duplospermum</name>
    <dbReference type="NCBI Taxonomy" id="1325734"/>
    <lineage>
        <taxon>Eukaryota</taxon>
        <taxon>Fungi</taxon>
        <taxon>Dikarya</taxon>
        <taxon>Ascomycota</taxon>
        <taxon>Pezizomycotina</taxon>
        <taxon>Sordariomycetes</taxon>
        <taxon>Hypocreomycetidae</taxon>
        <taxon>Hypocreales</taxon>
        <taxon>Nectriaceae</taxon>
        <taxon>Fusarium</taxon>
        <taxon>Fusarium solani species complex</taxon>
    </lineage>
</organism>
<dbReference type="EMBL" id="NKCI01000076">
    <property type="protein sequence ID" value="RSL58141.1"/>
    <property type="molecule type" value="Genomic_DNA"/>
</dbReference>
<sequence length="622" mass="68808">MPTYLCHGFRWHRRAIRIYVILNDLEDAASNWIIGPATSSSIVSQFYTSYDFLPEVAPPQQDASVSIKAKKDNEHLDDDLSLPPSRVAPENDGVLMHSWSAVKLLEEFDPEETMIPCRPYAYVADHVVRVDLSVDVAGEMAKYYEKMAGEDGWIVKLRDELQKGEPVRWYVVVCGDEVRDFPGMSDDEESEEDSTSEYGGEGDDTLIVLDKVPEEQEGRSTPRPLEHEWPDIRQPIQPSEPLPQRLSTSTSSSRWSQDDTAAPPRLTPDIQMPLLRTFDSVSSRYSTSTASGLYHDGDRLLLEPEEFVMAQSPARTPLREEAPDIVMPIRAEELNPSLSAWSTTPSPQHTELPDPGTHPYAEIMSSRSPSPMSPATIITRSPRDPIFYDTCATFTKAFTARAEELIDQPSTISNALVDFTNFAQLATDKFNKIINQPSISSTFSNAVSDFAESPNKVVDKTSRHSVITDTLASFSYFIGPPTNKATYQPAASPVSNALANFANVIRGFANKIIGQSPRTSAITNTIPDLAKSPNKVIDKFPRPSTITYPLANFKGPSTARNYYVIDQPSGSSTFSDALSDFTESYSARVSKTISQPSRSTSFSDALADFTRTSTASVNKVTH</sequence>
<evidence type="ECO:0000313" key="2">
    <source>
        <dbReference type="EMBL" id="RSL58141.1"/>
    </source>
</evidence>
<gene>
    <name evidence="2" type="ORF">CEP54_007927</name>
</gene>
<accession>A0A428PYQ1</accession>
<dbReference type="Proteomes" id="UP000288168">
    <property type="component" value="Unassembled WGS sequence"/>
</dbReference>